<keyword evidence="3 7" id="KW-0133">Cell shape</keyword>
<evidence type="ECO:0000256" key="6">
    <source>
        <dbReference type="ARBA" id="ARBA00023316"/>
    </source>
</evidence>
<keyword evidence="7" id="KW-0067">ATP-binding</keyword>
<dbReference type="NCBIfam" id="NF001126">
    <property type="entry name" value="PRK00139.1-4"/>
    <property type="match status" value="1"/>
</dbReference>
<evidence type="ECO:0000259" key="10">
    <source>
        <dbReference type="Pfam" id="PF02875"/>
    </source>
</evidence>
<evidence type="ECO:0000256" key="1">
    <source>
        <dbReference type="ARBA" id="ARBA00005898"/>
    </source>
</evidence>
<feature type="binding site" evidence="7">
    <location>
        <begin position="400"/>
        <end position="403"/>
    </location>
    <ligand>
        <name>meso-2,6-diaminopimelate</name>
        <dbReference type="ChEBI" id="CHEBI:57791"/>
    </ligand>
</feature>
<feature type="binding site" evidence="7">
    <location>
        <position position="457"/>
    </location>
    <ligand>
        <name>meso-2,6-diaminopimelate</name>
        <dbReference type="ChEBI" id="CHEBI:57791"/>
    </ligand>
</feature>
<dbReference type="InterPro" id="IPR013221">
    <property type="entry name" value="Mur_ligase_cen"/>
</dbReference>
<proteinExistence type="inferred from homology"/>
<feature type="binding site" evidence="7">
    <location>
        <position position="179"/>
    </location>
    <ligand>
        <name>UDP-N-acetyl-alpha-D-muramoyl-L-alanyl-D-glutamate</name>
        <dbReference type="ChEBI" id="CHEBI:83900"/>
    </ligand>
</feature>
<protein>
    <recommendedName>
        <fullName evidence="7">UDP-N-acetylmuramoyl-L-alanyl-D-glutamate--2,6-diaminopimelate ligase</fullName>
        <ecNumber evidence="7">6.3.2.13</ecNumber>
    </recommendedName>
    <alternativeName>
        <fullName evidence="7">Meso-A2pm-adding enzyme</fullName>
    </alternativeName>
    <alternativeName>
        <fullName evidence="7">Meso-diaminopimelate-adding enzyme</fullName>
    </alternativeName>
    <alternativeName>
        <fullName evidence="7">UDP-MurNAc-L-Ala-D-Glu:meso-diaminopimelate ligase</fullName>
    </alternativeName>
    <alternativeName>
        <fullName evidence="7">UDP-MurNAc-tripeptide synthetase</fullName>
    </alternativeName>
    <alternativeName>
        <fullName evidence="7">UDP-N-acetylmuramyl-tripeptide synthetase</fullName>
    </alternativeName>
</protein>
<gene>
    <name evidence="7 12" type="primary">murE</name>
    <name evidence="12" type="ORF">SS37A_27790</name>
</gene>
<dbReference type="PANTHER" id="PTHR23135">
    <property type="entry name" value="MUR LIGASE FAMILY MEMBER"/>
    <property type="match status" value="1"/>
</dbReference>
<reference evidence="12 13" key="1">
    <citation type="journal article" date="2023" name="Int. J. Syst. Evol. Microbiol.">
        <title>Methylocystis iwaonis sp. nov., a type II methane-oxidizing bacterium from surface soil of a rice paddy field in Japan, and emended description of the genus Methylocystis (ex Whittenbury et al. 1970) Bowman et al. 1993.</title>
        <authorList>
            <person name="Kaise H."/>
            <person name="Sawadogo J.B."/>
            <person name="Alam M.S."/>
            <person name="Ueno C."/>
            <person name="Dianou D."/>
            <person name="Shinjo R."/>
            <person name="Asakawa S."/>
        </authorList>
    </citation>
    <scope>NUCLEOTIDE SEQUENCE [LARGE SCALE GENOMIC DNA]</scope>
    <source>
        <strain evidence="12 13">SS37A-Re</strain>
    </source>
</reference>
<evidence type="ECO:0000256" key="2">
    <source>
        <dbReference type="ARBA" id="ARBA00022618"/>
    </source>
</evidence>
<dbReference type="RefSeq" id="WP_281928637.1">
    <property type="nucleotide sequence ID" value="NZ_AP027142.1"/>
</dbReference>
<dbReference type="Pfam" id="PF01225">
    <property type="entry name" value="Mur_ligase"/>
    <property type="match status" value="1"/>
</dbReference>
<dbReference type="PANTHER" id="PTHR23135:SF4">
    <property type="entry name" value="UDP-N-ACETYLMURAMOYL-L-ALANYL-D-GLUTAMATE--2,6-DIAMINOPIMELATE LIGASE MURE HOMOLOG, CHLOROPLASTIC"/>
    <property type="match status" value="1"/>
</dbReference>
<feature type="domain" description="Mur ligase N-terminal catalytic" evidence="9">
    <location>
        <begin position="20"/>
        <end position="92"/>
    </location>
</feature>
<feature type="binding site" evidence="7">
    <location>
        <position position="181"/>
    </location>
    <ligand>
        <name>UDP-N-acetyl-alpha-D-muramoyl-L-alanyl-D-glutamate</name>
        <dbReference type="ChEBI" id="CHEBI:83900"/>
    </ligand>
</feature>
<keyword evidence="6 7" id="KW-0961">Cell wall biogenesis/degradation</keyword>
<feature type="domain" description="Mur ligase central" evidence="11">
    <location>
        <begin position="102"/>
        <end position="305"/>
    </location>
</feature>
<comment type="function">
    <text evidence="7">Catalyzes the addition of meso-diaminopimelic acid to the nucleotide precursor UDP-N-acetylmuramoyl-L-alanyl-D-glutamate (UMAG) in the biosynthesis of bacterial cell-wall peptidoglycan.</text>
</comment>
<organism evidence="12 13">
    <name type="scientific">Methylocystis iwaonis</name>
    <dbReference type="NCBI Taxonomy" id="2885079"/>
    <lineage>
        <taxon>Bacteria</taxon>
        <taxon>Pseudomonadati</taxon>
        <taxon>Pseudomonadota</taxon>
        <taxon>Alphaproteobacteria</taxon>
        <taxon>Hyphomicrobiales</taxon>
        <taxon>Methylocystaceae</taxon>
        <taxon>Methylocystis</taxon>
    </lineage>
</organism>
<feature type="binding site" evidence="7">
    <location>
        <begin position="146"/>
        <end position="147"/>
    </location>
    <ligand>
        <name>UDP-N-acetyl-alpha-D-muramoyl-L-alanyl-D-glutamate</name>
        <dbReference type="ChEBI" id="CHEBI:83900"/>
    </ligand>
</feature>
<comment type="subcellular location">
    <subcellularLocation>
        <location evidence="7 8">Cytoplasm</location>
    </subcellularLocation>
</comment>
<evidence type="ECO:0000259" key="11">
    <source>
        <dbReference type="Pfam" id="PF08245"/>
    </source>
</evidence>
<dbReference type="InterPro" id="IPR004101">
    <property type="entry name" value="Mur_ligase_C"/>
</dbReference>
<dbReference type="Proteomes" id="UP001317629">
    <property type="component" value="Chromosome"/>
</dbReference>
<feature type="binding site" evidence="7">
    <location>
        <position position="28"/>
    </location>
    <ligand>
        <name>UDP-N-acetyl-alpha-D-muramoyl-L-alanyl-D-glutamate</name>
        <dbReference type="ChEBI" id="CHEBI:83900"/>
    </ligand>
</feature>
<evidence type="ECO:0000256" key="8">
    <source>
        <dbReference type="RuleBase" id="RU004135"/>
    </source>
</evidence>
<evidence type="ECO:0000256" key="7">
    <source>
        <dbReference type="HAMAP-Rule" id="MF_00208"/>
    </source>
</evidence>
<evidence type="ECO:0000313" key="13">
    <source>
        <dbReference type="Proteomes" id="UP001317629"/>
    </source>
</evidence>
<comment type="pathway">
    <text evidence="7 8">Cell wall biogenesis; peptidoglycan biosynthesis.</text>
</comment>
<keyword evidence="5 7" id="KW-0131">Cell cycle</keyword>
<feature type="short sequence motif" description="Meso-diaminopimelate recognition motif" evidence="7">
    <location>
        <begin position="400"/>
        <end position="403"/>
    </location>
</feature>
<keyword evidence="7" id="KW-0547">Nucleotide-binding</keyword>
<keyword evidence="7" id="KW-0963">Cytoplasm</keyword>
<keyword evidence="7" id="KW-0460">Magnesium</keyword>
<comment type="cofactor">
    <cofactor evidence="7">
        <name>Mg(2+)</name>
        <dbReference type="ChEBI" id="CHEBI:18420"/>
    </cofactor>
</comment>
<evidence type="ECO:0000256" key="3">
    <source>
        <dbReference type="ARBA" id="ARBA00022960"/>
    </source>
</evidence>
<dbReference type="InterPro" id="IPR000713">
    <property type="entry name" value="Mur_ligase_N"/>
</dbReference>
<dbReference type="HAMAP" id="MF_00208">
    <property type="entry name" value="MurE"/>
    <property type="match status" value="1"/>
</dbReference>
<evidence type="ECO:0000259" key="9">
    <source>
        <dbReference type="Pfam" id="PF01225"/>
    </source>
</evidence>
<feature type="binding site" evidence="7">
    <location>
        <position position="376"/>
    </location>
    <ligand>
        <name>meso-2,6-diaminopimelate</name>
        <dbReference type="ChEBI" id="CHEBI:57791"/>
    </ligand>
</feature>
<comment type="similarity">
    <text evidence="1 7">Belongs to the MurCDEF family. MurE subfamily.</text>
</comment>
<feature type="modified residue" description="N6-carboxylysine" evidence="7">
    <location>
        <position position="213"/>
    </location>
</feature>
<keyword evidence="7 12" id="KW-0436">Ligase</keyword>
<dbReference type="InterPro" id="IPR035911">
    <property type="entry name" value="MurE/MurF_N"/>
</dbReference>
<comment type="catalytic activity">
    <reaction evidence="7">
        <text>UDP-N-acetyl-alpha-D-muramoyl-L-alanyl-D-glutamate + meso-2,6-diaminopimelate + ATP = UDP-N-acetyl-alpha-D-muramoyl-L-alanyl-gamma-D-glutamyl-meso-2,6-diaminopimelate + ADP + phosphate + H(+)</text>
        <dbReference type="Rhea" id="RHEA:23676"/>
        <dbReference type="ChEBI" id="CHEBI:15378"/>
        <dbReference type="ChEBI" id="CHEBI:30616"/>
        <dbReference type="ChEBI" id="CHEBI:43474"/>
        <dbReference type="ChEBI" id="CHEBI:57791"/>
        <dbReference type="ChEBI" id="CHEBI:83900"/>
        <dbReference type="ChEBI" id="CHEBI:83905"/>
        <dbReference type="ChEBI" id="CHEBI:456216"/>
        <dbReference type="EC" id="6.3.2.13"/>
    </reaction>
</comment>
<sequence>MRLSELLALGDLDPSIGNIEIAGLSADSRVVSEGFAFFAIPGHAGDGLAFVGDAKARGAAVVIAERAAECALPLIVVPDVRAAVARAAARFYPRQPETIVAVTGTSGKTSVVAFLRQIWAAMGHEAASLGTVGVVDSKGAHYGALTTPGPVELHKTLNELAAGGVTHLAMEASSLGVDQRRLDGVRLAAAGFTNFSRDHLDHHRDMEDYFAAKMRLFDTLLQPGQTAVIDADSDVATRVAAVCNTRGLSVFGVGAKGEAIVLKDARPHALATSLDISHAGKNYKIELPLAGAFQTSNALVAAGLAIASGDDPARVFAALDHLKGAPGRLELVGARNGAPVFVDYAHKPDALEKVIATLRPLTKGRLIVVFGCGGDRDKGKRALMGEIAVRAADVAIVTDDNPRSEDPALIRAAIIDGAKGAGPAQIIEIADRGEAISQAVAGLCAGDALVVAGKGHETGQIVGNRILPFSDHEAVTKALQEHSS</sequence>
<dbReference type="EC" id="6.3.2.13" evidence="7"/>
<dbReference type="Gene3D" id="3.40.1190.10">
    <property type="entry name" value="Mur-like, catalytic domain"/>
    <property type="match status" value="1"/>
</dbReference>
<dbReference type="SUPFAM" id="SSF53623">
    <property type="entry name" value="MurD-like peptide ligases, catalytic domain"/>
    <property type="match status" value="1"/>
</dbReference>
<evidence type="ECO:0000256" key="5">
    <source>
        <dbReference type="ARBA" id="ARBA00023306"/>
    </source>
</evidence>
<comment type="PTM">
    <text evidence="7">Carboxylation is probably crucial for Mg(2+) binding and, consequently, for the gamma-phosphate positioning of ATP.</text>
</comment>
<dbReference type="InterPro" id="IPR005761">
    <property type="entry name" value="UDP-N-AcMur-Glu-dNH2Pim_ligase"/>
</dbReference>
<dbReference type="EMBL" id="AP027142">
    <property type="protein sequence ID" value="BDV35250.1"/>
    <property type="molecule type" value="Genomic_DNA"/>
</dbReference>
<dbReference type="NCBIfam" id="NF001124">
    <property type="entry name" value="PRK00139.1-2"/>
    <property type="match status" value="1"/>
</dbReference>
<keyword evidence="2 7" id="KW-0132">Cell division</keyword>
<accession>A0ABM8EB69</accession>
<feature type="domain" description="Mur ligase C-terminal" evidence="10">
    <location>
        <begin position="327"/>
        <end position="455"/>
    </location>
</feature>
<feature type="binding site" evidence="7">
    <location>
        <position position="453"/>
    </location>
    <ligand>
        <name>meso-2,6-diaminopimelate</name>
        <dbReference type="ChEBI" id="CHEBI:57791"/>
    </ligand>
</feature>
<name>A0ABM8EB69_9HYPH</name>
<feature type="binding site" evidence="7">
    <location>
        <position position="173"/>
    </location>
    <ligand>
        <name>UDP-N-acetyl-alpha-D-muramoyl-L-alanyl-D-glutamate</name>
        <dbReference type="ChEBI" id="CHEBI:83900"/>
    </ligand>
</feature>
<dbReference type="Gene3D" id="3.40.1390.10">
    <property type="entry name" value="MurE/MurF, N-terminal domain"/>
    <property type="match status" value="1"/>
</dbReference>
<evidence type="ECO:0000313" key="12">
    <source>
        <dbReference type="EMBL" id="BDV35250.1"/>
    </source>
</evidence>
<dbReference type="GO" id="GO:0016874">
    <property type="term" value="F:ligase activity"/>
    <property type="evidence" value="ECO:0007669"/>
    <property type="project" value="UniProtKB-KW"/>
</dbReference>
<evidence type="ECO:0000256" key="4">
    <source>
        <dbReference type="ARBA" id="ARBA00022984"/>
    </source>
</evidence>
<dbReference type="InterPro" id="IPR036565">
    <property type="entry name" value="Mur-like_cat_sf"/>
</dbReference>
<dbReference type="Pfam" id="PF02875">
    <property type="entry name" value="Mur_ligase_C"/>
    <property type="match status" value="1"/>
</dbReference>
<comment type="caution">
    <text evidence="7">Lacks conserved residue(s) required for the propagation of feature annotation.</text>
</comment>
<dbReference type="InterPro" id="IPR036615">
    <property type="entry name" value="Mur_ligase_C_dom_sf"/>
</dbReference>
<dbReference type="NCBIfam" id="TIGR01085">
    <property type="entry name" value="murE"/>
    <property type="match status" value="1"/>
</dbReference>
<dbReference type="SUPFAM" id="SSF63418">
    <property type="entry name" value="MurE/MurF N-terminal domain"/>
    <property type="match status" value="1"/>
</dbReference>
<dbReference type="SUPFAM" id="SSF53244">
    <property type="entry name" value="MurD-like peptide ligases, peptide-binding domain"/>
    <property type="match status" value="1"/>
</dbReference>
<keyword evidence="13" id="KW-1185">Reference proteome</keyword>
<dbReference type="Pfam" id="PF08245">
    <property type="entry name" value="Mur_ligase_M"/>
    <property type="match status" value="1"/>
</dbReference>
<keyword evidence="4 7" id="KW-0573">Peptidoglycan synthesis</keyword>
<dbReference type="Gene3D" id="3.90.190.20">
    <property type="entry name" value="Mur ligase, C-terminal domain"/>
    <property type="match status" value="1"/>
</dbReference>
<feature type="binding site" evidence="7">
    <location>
        <begin position="104"/>
        <end position="110"/>
    </location>
    <ligand>
        <name>ATP</name>
        <dbReference type="ChEBI" id="CHEBI:30616"/>
    </ligand>
</feature>